<comment type="caution">
    <text evidence="4">The sequence shown here is derived from an EMBL/GenBank/DDBJ whole genome shotgun (WGS) entry which is preliminary data.</text>
</comment>
<dbReference type="InterPro" id="IPR024051">
    <property type="entry name" value="AICAR_Tfase_dup_dom_sf"/>
</dbReference>
<dbReference type="InterPro" id="IPR016193">
    <property type="entry name" value="Cytidine_deaminase-like"/>
</dbReference>
<evidence type="ECO:0000259" key="2">
    <source>
        <dbReference type="Pfam" id="PF07780"/>
    </source>
</evidence>
<feature type="region of interest" description="Disordered" evidence="1">
    <location>
        <begin position="136"/>
        <end position="159"/>
    </location>
</feature>
<dbReference type="InterPro" id="IPR012920">
    <property type="entry name" value="rRNA_MeTfrase_SPB1-like_C"/>
</dbReference>
<dbReference type="OrthoDB" id="1287559at2759"/>
<dbReference type="SUPFAM" id="SSF53927">
    <property type="entry name" value="Cytidine deaminase-like"/>
    <property type="match status" value="1"/>
</dbReference>
<proteinExistence type="predicted"/>
<dbReference type="EMBL" id="JADFTS010000006">
    <property type="protein sequence ID" value="KAF9599781.1"/>
    <property type="molecule type" value="Genomic_DNA"/>
</dbReference>
<dbReference type="Proteomes" id="UP000631114">
    <property type="component" value="Unassembled WGS sequence"/>
</dbReference>
<evidence type="ECO:0000256" key="1">
    <source>
        <dbReference type="SAM" id="MobiDB-lite"/>
    </source>
</evidence>
<feature type="domain" description="Ribosomal RNA methyltransferase SPB1-like C-terminal" evidence="2">
    <location>
        <begin position="436"/>
        <end position="565"/>
    </location>
</feature>
<dbReference type="AlphaFoldDB" id="A0A835HIS7"/>
<evidence type="ECO:0000259" key="3">
    <source>
        <dbReference type="Pfam" id="PF11861"/>
    </source>
</evidence>
<dbReference type="Gene3D" id="3.40.140.20">
    <property type="match status" value="1"/>
</dbReference>
<dbReference type="GO" id="GO:0006364">
    <property type="term" value="P:rRNA processing"/>
    <property type="evidence" value="ECO:0007669"/>
    <property type="project" value="InterPro"/>
</dbReference>
<keyword evidence="5" id="KW-1185">Reference proteome</keyword>
<dbReference type="InterPro" id="IPR024576">
    <property type="entry name" value="rRNA_MeTfrase_Spb1_DUF3381"/>
</dbReference>
<gene>
    <name evidence="4" type="ORF">IFM89_001727</name>
</gene>
<evidence type="ECO:0000313" key="4">
    <source>
        <dbReference type="EMBL" id="KAF9599781.1"/>
    </source>
</evidence>
<dbReference type="Pfam" id="PF11861">
    <property type="entry name" value="DUF3381"/>
    <property type="match status" value="1"/>
</dbReference>
<feature type="region of interest" description="Disordered" evidence="1">
    <location>
        <begin position="559"/>
        <end position="601"/>
    </location>
</feature>
<protein>
    <submittedName>
        <fullName evidence="4">Uncharacterized protein</fullName>
    </submittedName>
</protein>
<sequence>PRSCIHAELRRKEAWNDVVEEACKSGIGANAEPGGSIRDNDAIDCCNKYEDGVSLLRKVCLASDFVRSRSPDDIGSFTSISFDDPSCLLIKEHSLTTEEIKILCDDLEVLGQKDRKCLLKWRNEVRKALYPTQSTVKVDDVPDDNKGEDDKIDNENKDEDDEILNEMEELTYAIDRKKKCEKKMLARRLAKEKCRGATGMQIDALMDGYTDLELFSLSSIKRKRDLNAVNSSEFIDEKGAVGDSDNEVAGENPKDSFSDADSEEEHRQYDMQLEELLDSQYQRFVTRTYGTAHLRKRAKMAYAENSMKLLEFKHVIFLSVSSITPNFPTFAHGVVKPREQPNKEEMMEKWFSQDMFADLQEQLLVKNDSGDEMEDIQEEKHSHPKEIKESMIQLHANYYCLSQSQAPREEGDFEVVPSPVTQLRIHPRRDPLKKMKMELPTFFLDYEKRHRQPIKPVTKEEIAAMKAQFKEIDACPAKKVVQAKARKKRAAMRKLDKVRKKANTISDQTDINERSKMKLINQLYKKAMPKKPRKEYVVAKKGVRVKLLGKGKVLVDRRLKKDMRCRGMGSHGKGSMKKDKGKGNDAASRNKGRKKQGKDGR</sequence>
<dbReference type="GO" id="GO:0008168">
    <property type="term" value="F:methyltransferase activity"/>
    <property type="evidence" value="ECO:0007669"/>
    <property type="project" value="InterPro"/>
</dbReference>
<accession>A0A835HIS7</accession>
<dbReference type="Pfam" id="PF07780">
    <property type="entry name" value="Spb1_C"/>
    <property type="match status" value="1"/>
</dbReference>
<feature type="region of interest" description="Disordered" evidence="1">
    <location>
        <begin position="237"/>
        <end position="265"/>
    </location>
</feature>
<name>A0A835HIS7_9MAGN</name>
<feature type="compositionally biased region" description="Basic and acidic residues" evidence="1">
    <location>
        <begin position="137"/>
        <end position="155"/>
    </location>
</feature>
<reference evidence="4 5" key="1">
    <citation type="submission" date="2020-10" db="EMBL/GenBank/DDBJ databases">
        <title>The Coptis chinensis genome and diversification of protoberbering-type alkaloids.</title>
        <authorList>
            <person name="Wang B."/>
            <person name="Shu S."/>
            <person name="Song C."/>
            <person name="Liu Y."/>
        </authorList>
    </citation>
    <scope>NUCLEOTIDE SEQUENCE [LARGE SCALE GENOMIC DNA]</scope>
    <source>
        <strain evidence="4">HL-2020</strain>
        <tissue evidence="4">Leaf</tissue>
    </source>
</reference>
<feature type="non-terminal residue" evidence="4">
    <location>
        <position position="1"/>
    </location>
</feature>
<feature type="domain" description="DUF3381" evidence="3">
    <location>
        <begin position="49"/>
        <end position="193"/>
    </location>
</feature>
<dbReference type="GO" id="GO:0005634">
    <property type="term" value="C:nucleus"/>
    <property type="evidence" value="ECO:0007669"/>
    <property type="project" value="InterPro"/>
</dbReference>
<evidence type="ECO:0000313" key="5">
    <source>
        <dbReference type="Proteomes" id="UP000631114"/>
    </source>
</evidence>
<organism evidence="4 5">
    <name type="scientific">Coptis chinensis</name>
    <dbReference type="NCBI Taxonomy" id="261450"/>
    <lineage>
        <taxon>Eukaryota</taxon>
        <taxon>Viridiplantae</taxon>
        <taxon>Streptophyta</taxon>
        <taxon>Embryophyta</taxon>
        <taxon>Tracheophyta</taxon>
        <taxon>Spermatophyta</taxon>
        <taxon>Magnoliopsida</taxon>
        <taxon>Ranunculales</taxon>
        <taxon>Ranunculaceae</taxon>
        <taxon>Coptidoideae</taxon>
        <taxon>Coptis</taxon>
    </lineage>
</organism>
<feature type="compositionally biased region" description="Basic residues" evidence="1">
    <location>
        <begin position="590"/>
        <end position="601"/>
    </location>
</feature>